<organism evidence="1 2">
    <name type="scientific">Anoxybacillus flavithermus</name>
    <dbReference type="NCBI Taxonomy" id="33934"/>
    <lineage>
        <taxon>Bacteria</taxon>
        <taxon>Bacillati</taxon>
        <taxon>Bacillota</taxon>
        <taxon>Bacilli</taxon>
        <taxon>Bacillales</taxon>
        <taxon>Anoxybacillaceae</taxon>
        <taxon>Anoxybacillus</taxon>
    </lineage>
</organism>
<sequence>MKVKGMFVHEQQLKQVMAEVGCLLFQAIVTDENGHDQLTIYIEKELDEEK</sequence>
<name>A0A178THU6_9BACL</name>
<protein>
    <submittedName>
        <fullName evidence="1">Uncharacterized protein</fullName>
    </submittedName>
</protein>
<keyword evidence="2" id="KW-1185">Reference proteome</keyword>
<evidence type="ECO:0000313" key="2">
    <source>
        <dbReference type="Proteomes" id="UP000078336"/>
    </source>
</evidence>
<dbReference type="AlphaFoldDB" id="A0A178THU6"/>
<dbReference type="Proteomes" id="UP000078336">
    <property type="component" value="Unassembled WGS sequence"/>
</dbReference>
<reference evidence="1 2" key="1">
    <citation type="submission" date="2016-03" db="EMBL/GenBank/DDBJ databases">
        <title>Spore heat resistance.</title>
        <authorList>
            <person name="Boekhorst J."/>
            <person name="Berendsen E.M."/>
            <person name="Wells-Bennik M.H."/>
            <person name="Kuipers O.P."/>
        </authorList>
    </citation>
    <scope>NUCLEOTIDE SEQUENCE [LARGE SCALE GENOMIC DNA]</scope>
    <source>
        <strain evidence="1 2">AF16</strain>
    </source>
</reference>
<evidence type="ECO:0000313" key="1">
    <source>
        <dbReference type="EMBL" id="OAO80923.1"/>
    </source>
</evidence>
<gene>
    <name evidence="1" type="ORF">TAF16_0862</name>
</gene>
<dbReference type="RefSeq" id="WP_232467178.1">
    <property type="nucleotide sequence ID" value="NZ_CP021838.1"/>
</dbReference>
<accession>A0A178THU6</accession>
<dbReference type="PATRIC" id="fig|33934.7.peg.1996"/>
<proteinExistence type="predicted"/>
<dbReference type="EMBL" id="LUCQ01000061">
    <property type="protein sequence ID" value="OAO80923.1"/>
    <property type="molecule type" value="Genomic_DNA"/>
</dbReference>
<comment type="caution">
    <text evidence="1">The sequence shown here is derived from an EMBL/GenBank/DDBJ whole genome shotgun (WGS) entry which is preliminary data.</text>
</comment>